<name>A0A5M3MWN0_CONPW</name>
<evidence type="ECO:0008006" key="4">
    <source>
        <dbReference type="Google" id="ProtNLM"/>
    </source>
</evidence>
<accession>A0A5M3MWN0</accession>
<reference evidence="3" key="1">
    <citation type="journal article" date="2012" name="Science">
        <title>The Paleozoic origin of enzymatic lignin decomposition reconstructed from 31 fungal genomes.</title>
        <authorList>
            <person name="Floudas D."/>
            <person name="Binder M."/>
            <person name="Riley R."/>
            <person name="Barry K."/>
            <person name="Blanchette R.A."/>
            <person name="Henrissat B."/>
            <person name="Martinez A.T."/>
            <person name="Otillar R."/>
            <person name="Spatafora J.W."/>
            <person name="Yadav J.S."/>
            <person name="Aerts A."/>
            <person name="Benoit I."/>
            <person name="Boyd A."/>
            <person name="Carlson A."/>
            <person name="Copeland A."/>
            <person name="Coutinho P.M."/>
            <person name="de Vries R.P."/>
            <person name="Ferreira P."/>
            <person name="Findley K."/>
            <person name="Foster B."/>
            <person name="Gaskell J."/>
            <person name="Glotzer D."/>
            <person name="Gorecki P."/>
            <person name="Heitman J."/>
            <person name="Hesse C."/>
            <person name="Hori C."/>
            <person name="Igarashi K."/>
            <person name="Jurgens J.A."/>
            <person name="Kallen N."/>
            <person name="Kersten P."/>
            <person name="Kohler A."/>
            <person name="Kuees U."/>
            <person name="Kumar T.K.A."/>
            <person name="Kuo A."/>
            <person name="LaButti K."/>
            <person name="Larrondo L.F."/>
            <person name="Lindquist E."/>
            <person name="Ling A."/>
            <person name="Lombard V."/>
            <person name="Lucas S."/>
            <person name="Lundell T."/>
            <person name="Martin R."/>
            <person name="McLaughlin D.J."/>
            <person name="Morgenstern I."/>
            <person name="Morin E."/>
            <person name="Murat C."/>
            <person name="Nagy L.G."/>
            <person name="Nolan M."/>
            <person name="Ohm R.A."/>
            <person name="Patyshakuliyeva A."/>
            <person name="Rokas A."/>
            <person name="Ruiz-Duenas F.J."/>
            <person name="Sabat G."/>
            <person name="Salamov A."/>
            <person name="Samejima M."/>
            <person name="Schmutz J."/>
            <person name="Slot J.C."/>
            <person name="St John F."/>
            <person name="Stenlid J."/>
            <person name="Sun H."/>
            <person name="Sun S."/>
            <person name="Syed K."/>
            <person name="Tsang A."/>
            <person name="Wiebenga A."/>
            <person name="Young D."/>
            <person name="Pisabarro A."/>
            <person name="Eastwood D.C."/>
            <person name="Martin F."/>
            <person name="Cullen D."/>
            <person name="Grigoriev I.V."/>
            <person name="Hibbett D.S."/>
        </authorList>
    </citation>
    <scope>NUCLEOTIDE SEQUENCE [LARGE SCALE GENOMIC DNA]</scope>
    <source>
        <strain evidence="3">RWD-64-598 SS2</strain>
    </source>
</reference>
<organism evidence="2 3">
    <name type="scientific">Coniophora puteana (strain RWD-64-598)</name>
    <name type="common">Brown rot fungus</name>
    <dbReference type="NCBI Taxonomy" id="741705"/>
    <lineage>
        <taxon>Eukaryota</taxon>
        <taxon>Fungi</taxon>
        <taxon>Dikarya</taxon>
        <taxon>Basidiomycota</taxon>
        <taxon>Agaricomycotina</taxon>
        <taxon>Agaricomycetes</taxon>
        <taxon>Agaricomycetidae</taxon>
        <taxon>Boletales</taxon>
        <taxon>Coniophorineae</taxon>
        <taxon>Coniophoraceae</taxon>
        <taxon>Coniophora</taxon>
    </lineage>
</organism>
<dbReference type="OrthoDB" id="3543113at2759"/>
<evidence type="ECO:0000313" key="3">
    <source>
        <dbReference type="Proteomes" id="UP000053558"/>
    </source>
</evidence>
<proteinExistence type="predicted"/>
<dbReference type="AlphaFoldDB" id="A0A5M3MWN0"/>
<evidence type="ECO:0000256" key="1">
    <source>
        <dbReference type="SAM" id="MobiDB-lite"/>
    </source>
</evidence>
<evidence type="ECO:0000313" key="2">
    <source>
        <dbReference type="EMBL" id="EIW83397.1"/>
    </source>
</evidence>
<dbReference type="KEGG" id="cput:CONPUDRAFT_164355"/>
<dbReference type="Gene3D" id="3.80.10.10">
    <property type="entry name" value="Ribonuclease Inhibitor"/>
    <property type="match status" value="1"/>
</dbReference>
<dbReference type="Proteomes" id="UP000053558">
    <property type="component" value="Unassembled WGS sequence"/>
</dbReference>
<gene>
    <name evidence="2" type="ORF">CONPUDRAFT_164355</name>
</gene>
<sequence>MPVSQSGTHRALLVDEIYLNIIRRLDDRSLSHLAGSCRGLSEPALDLLWESLDSLLPLVTMLPRGIVRRKPDHSHPAYKPWRSLQPFNFEVGPLHQSGFGRRSVQRRPDGGYKTSQVDQSKRAARGKLEVLVLPVVHELKRPPTEEQWERILSYTGRVKHLRHDPSDTKPHSERSPRGLDRISPAFLMALLNPPGRRPLFSKLESVYWNDSDPETFLFLEVLKRSSILSLDITGVRCGDSVDIRTRRNVLKVLTELGDLSPSLQSLRVRLGDDAPFSFRSMAKTICSMHNLTSVEYDLYEVGALRHLAGLPALWRAEIHMHTGTTRLPRDGLAGPAFPSLQTLVLHGGHQEVSEFFRFVKGPSSVRNLSIDLSSSSDPPPLSTVLEAIATHCDPHCLESLQLQETVAPELMIHQRHDLRISEETLKDALRFKTLKHFILDTCRAISLSDDSMRRISLSWKSLETFEINRSSGRWYADADSRFQQATIRGLHLLVKSLPHLSRLAVAIDGRTITRKHHTSPTPTHVLRRLNLLDSQFGGRIGSEDVVICLSGMIDMPESWRTEKARLRVDKLRLTEPQLADVLQGKGKKKWEDIRNVIVENYNNILFS</sequence>
<feature type="region of interest" description="Disordered" evidence="1">
    <location>
        <begin position="98"/>
        <end position="119"/>
    </location>
</feature>
<dbReference type="InterPro" id="IPR032675">
    <property type="entry name" value="LRR_dom_sf"/>
</dbReference>
<dbReference type="RefSeq" id="XP_007767172.1">
    <property type="nucleotide sequence ID" value="XM_007768982.1"/>
</dbReference>
<comment type="caution">
    <text evidence="2">The sequence shown here is derived from an EMBL/GenBank/DDBJ whole genome shotgun (WGS) entry which is preliminary data.</text>
</comment>
<dbReference type="EMBL" id="JH711576">
    <property type="protein sequence ID" value="EIW83397.1"/>
    <property type="molecule type" value="Genomic_DNA"/>
</dbReference>
<keyword evidence="3" id="KW-1185">Reference proteome</keyword>
<dbReference type="GeneID" id="19205105"/>
<protein>
    <recommendedName>
        <fullName evidence="4">F-box domain-containing protein</fullName>
    </recommendedName>
</protein>